<dbReference type="OrthoDB" id="2397721at2759"/>
<dbReference type="AlphaFoldDB" id="A0A9N9J8Y7"/>
<feature type="non-terminal residue" evidence="1">
    <location>
        <position position="1"/>
    </location>
</feature>
<dbReference type="Proteomes" id="UP000789570">
    <property type="component" value="Unassembled WGS sequence"/>
</dbReference>
<dbReference type="EMBL" id="CAJVPQ010024529">
    <property type="protein sequence ID" value="CAG8764948.1"/>
    <property type="molecule type" value="Genomic_DNA"/>
</dbReference>
<feature type="non-terminal residue" evidence="1">
    <location>
        <position position="99"/>
    </location>
</feature>
<accession>A0A9N9J8Y7</accession>
<keyword evidence="2" id="KW-1185">Reference proteome</keyword>
<reference evidence="1" key="1">
    <citation type="submission" date="2021-06" db="EMBL/GenBank/DDBJ databases">
        <authorList>
            <person name="Kallberg Y."/>
            <person name="Tangrot J."/>
            <person name="Rosling A."/>
        </authorList>
    </citation>
    <scope>NUCLEOTIDE SEQUENCE</scope>
    <source>
        <strain evidence="1">UK204</strain>
    </source>
</reference>
<protein>
    <submittedName>
        <fullName evidence="1">10961_t:CDS:1</fullName>
    </submittedName>
</protein>
<sequence length="99" mass="10806">GDAYVRTIGSTSTDWAGSEAGHKWDGSHGTKLMKESGLSLPRTLKDIFVHLAGKIGAVLMRVNLDCPAGYICRYTTRSLRGCKQLRKSLDVLVEIINAK</sequence>
<organism evidence="1 2">
    <name type="scientific">Funneliformis caledonium</name>
    <dbReference type="NCBI Taxonomy" id="1117310"/>
    <lineage>
        <taxon>Eukaryota</taxon>
        <taxon>Fungi</taxon>
        <taxon>Fungi incertae sedis</taxon>
        <taxon>Mucoromycota</taxon>
        <taxon>Glomeromycotina</taxon>
        <taxon>Glomeromycetes</taxon>
        <taxon>Glomerales</taxon>
        <taxon>Glomeraceae</taxon>
        <taxon>Funneliformis</taxon>
    </lineage>
</organism>
<gene>
    <name evidence="1" type="ORF">FCALED_LOCUS17165</name>
</gene>
<evidence type="ECO:0000313" key="2">
    <source>
        <dbReference type="Proteomes" id="UP000789570"/>
    </source>
</evidence>
<comment type="caution">
    <text evidence="1">The sequence shown here is derived from an EMBL/GenBank/DDBJ whole genome shotgun (WGS) entry which is preliminary data.</text>
</comment>
<evidence type="ECO:0000313" key="1">
    <source>
        <dbReference type="EMBL" id="CAG8764948.1"/>
    </source>
</evidence>
<proteinExistence type="predicted"/>
<name>A0A9N9J8Y7_9GLOM</name>